<evidence type="ECO:0000313" key="2">
    <source>
        <dbReference type="Proteomes" id="UP000644693"/>
    </source>
</evidence>
<dbReference type="PANTHER" id="PTHR43799">
    <property type="entry name" value="AMINOTRANSFERASE, PUTATIVE-RELATED"/>
    <property type="match status" value="1"/>
</dbReference>
<dbReference type="Pfam" id="PF12897">
    <property type="entry name" value="Asp_aminotransf"/>
    <property type="match status" value="1"/>
</dbReference>
<dbReference type="EMBL" id="BMYM01000001">
    <property type="protein sequence ID" value="GHD25026.1"/>
    <property type="molecule type" value="Genomic_DNA"/>
</dbReference>
<dbReference type="SUPFAM" id="SSF53383">
    <property type="entry name" value="PLP-dependent transferases"/>
    <property type="match status" value="1"/>
</dbReference>
<accession>A0A919CH44</accession>
<keyword evidence="1" id="KW-0032">Aminotransferase</keyword>
<protein>
    <submittedName>
        <fullName evidence="1">Aminotransferase</fullName>
    </submittedName>
</protein>
<dbReference type="Gene3D" id="3.90.1150.10">
    <property type="entry name" value="Aspartate Aminotransferase, domain 1"/>
    <property type="match status" value="1"/>
</dbReference>
<sequence length="413" mass="44638">MTIAHSNNDDLQALEESYKALTELGLDLDLTRGKPAPEQLALSDSLDGILQGNYRSDSGVDVRNYGELMGLFELRELFGELFDLHPNEVLVGGNSSLSLMYLALEYALQHSNNDGGVRRFLCPAPGYDRHFSVCERLDLEMISVPLNDNGPDMDVVESLLAEDGTICGIWCVPRFSNPTGCVYSDDTVARIARLPQHASGPFTVMWDNAYAVHALTPEAPALASISKAAREAGTLASVLQFGSTSKVTFAGAGVAFLGADADWLSGFAKHLSFRTIGPDKVNQLRHLRFLPDAQAIEAHMARQAALIKPKFEAVLQVLEKELAGQEFGQWTTPQGGYFISFDTLPGLAKDVVALAAAVGVKLTPAGATYPYGQDPTDSNIRLAPTYPCLEDVERCAQVFALCVKLATLRAAQN</sequence>
<reference evidence="1" key="1">
    <citation type="journal article" date="2014" name="Int. J. Syst. Evol. Microbiol.">
        <title>Complete genome sequence of Corynebacterium casei LMG S-19264T (=DSM 44701T), isolated from a smear-ripened cheese.</title>
        <authorList>
            <consortium name="US DOE Joint Genome Institute (JGI-PGF)"/>
            <person name="Walter F."/>
            <person name="Albersmeier A."/>
            <person name="Kalinowski J."/>
            <person name="Ruckert C."/>
        </authorList>
    </citation>
    <scope>NUCLEOTIDE SEQUENCE</scope>
    <source>
        <strain evidence="1">KCTC 23430</strain>
    </source>
</reference>
<dbReference type="InterPro" id="IPR015422">
    <property type="entry name" value="PyrdxlP-dep_Trfase_small"/>
</dbReference>
<dbReference type="InterPro" id="IPR024551">
    <property type="entry name" value="AspAT_Ic"/>
</dbReference>
<name>A0A919CH44_9GAMM</name>
<dbReference type="Gene3D" id="3.40.640.10">
    <property type="entry name" value="Type I PLP-dependent aspartate aminotransferase-like (Major domain)"/>
    <property type="match status" value="1"/>
</dbReference>
<keyword evidence="2" id="KW-1185">Reference proteome</keyword>
<dbReference type="GO" id="GO:0004069">
    <property type="term" value="F:L-aspartate:2-oxoglutarate aminotransferase activity"/>
    <property type="evidence" value="ECO:0007669"/>
    <property type="project" value="InterPro"/>
</dbReference>
<organism evidence="1 2">
    <name type="scientific">Parahalioglobus pacificus</name>
    <dbReference type="NCBI Taxonomy" id="930806"/>
    <lineage>
        <taxon>Bacteria</taxon>
        <taxon>Pseudomonadati</taxon>
        <taxon>Pseudomonadota</taxon>
        <taxon>Gammaproteobacteria</taxon>
        <taxon>Cellvibrionales</taxon>
        <taxon>Halieaceae</taxon>
        <taxon>Parahalioglobus</taxon>
    </lineage>
</organism>
<dbReference type="InterPro" id="IPR015421">
    <property type="entry name" value="PyrdxlP-dep_Trfase_major"/>
</dbReference>
<dbReference type="Proteomes" id="UP000644693">
    <property type="component" value="Unassembled WGS sequence"/>
</dbReference>
<proteinExistence type="predicted"/>
<evidence type="ECO:0000313" key="1">
    <source>
        <dbReference type="EMBL" id="GHD25026.1"/>
    </source>
</evidence>
<comment type="caution">
    <text evidence="1">The sequence shown here is derived from an EMBL/GenBank/DDBJ whole genome shotgun (WGS) entry which is preliminary data.</text>
</comment>
<dbReference type="RefSeq" id="WP_189474056.1">
    <property type="nucleotide sequence ID" value="NZ_BMYM01000001.1"/>
</dbReference>
<dbReference type="PANTHER" id="PTHR43799:SF1">
    <property type="entry name" value="ASPARTATE AMINOTRANSFERASE"/>
    <property type="match status" value="1"/>
</dbReference>
<keyword evidence="1" id="KW-0808">Transferase</keyword>
<reference evidence="1" key="2">
    <citation type="submission" date="2020-09" db="EMBL/GenBank/DDBJ databases">
        <authorList>
            <person name="Sun Q."/>
            <person name="Kim S."/>
        </authorList>
    </citation>
    <scope>NUCLEOTIDE SEQUENCE</scope>
    <source>
        <strain evidence="1">KCTC 23430</strain>
    </source>
</reference>
<dbReference type="AlphaFoldDB" id="A0A919CH44"/>
<dbReference type="InterPro" id="IPR015424">
    <property type="entry name" value="PyrdxlP-dep_Trfase"/>
</dbReference>
<gene>
    <name evidence="1" type="ORF">GCM10007053_00310</name>
</gene>